<evidence type="ECO:0000256" key="5">
    <source>
        <dbReference type="SAM" id="Phobius"/>
    </source>
</evidence>
<feature type="transmembrane region" description="Helical" evidence="5">
    <location>
        <begin position="186"/>
        <end position="209"/>
    </location>
</feature>
<dbReference type="GO" id="GO:0015179">
    <property type="term" value="F:L-amino acid transmembrane transporter activity"/>
    <property type="evidence" value="ECO:0007669"/>
    <property type="project" value="TreeGrafter"/>
</dbReference>
<feature type="transmembrane region" description="Helical" evidence="5">
    <location>
        <begin position="397"/>
        <end position="423"/>
    </location>
</feature>
<protein>
    <recommendedName>
        <fullName evidence="6">Amino acid transporter transmembrane domain-containing protein</fullName>
    </recommendedName>
</protein>
<dbReference type="Pfam" id="PF01490">
    <property type="entry name" value="Aa_trans"/>
    <property type="match status" value="1"/>
</dbReference>
<keyword evidence="2 5" id="KW-0812">Transmembrane</keyword>
<dbReference type="InterPro" id="IPR013057">
    <property type="entry name" value="AA_transpt_TM"/>
</dbReference>
<proteinExistence type="predicted"/>
<feature type="transmembrane region" description="Helical" evidence="5">
    <location>
        <begin position="127"/>
        <end position="147"/>
    </location>
</feature>
<feature type="transmembrane region" description="Helical" evidence="5">
    <location>
        <begin position="52"/>
        <end position="71"/>
    </location>
</feature>
<evidence type="ECO:0000256" key="2">
    <source>
        <dbReference type="ARBA" id="ARBA00022692"/>
    </source>
</evidence>
<feature type="transmembrane region" description="Helical" evidence="5">
    <location>
        <begin position="435"/>
        <end position="460"/>
    </location>
</feature>
<feature type="domain" description="Amino acid transporter transmembrane" evidence="6">
    <location>
        <begin position="50"/>
        <end position="454"/>
    </location>
</feature>
<name>A0AAV8UYD5_9RHOD</name>
<evidence type="ECO:0000259" key="6">
    <source>
        <dbReference type="Pfam" id="PF01490"/>
    </source>
</evidence>
<evidence type="ECO:0000256" key="3">
    <source>
        <dbReference type="ARBA" id="ARBA00022989"/>
    </source>
</evidence>
<comment type="subcellular location">
    <subcellularLocation>
        <location evidence="1">Membrane</location>
        <topology evidence="1">Multi-pass membrane protein</topology>
    </subcellularLocation>
</comment>
<evidence type="ECO:0000256" key="1">
    <source>
        <dbReference type="ARBA" id="ARBA00004141"/>
    </source>
</evidence>
<feature type="transmembrane region" description="Helical" evidence="5">
    <location>
        <begin position="311"/>
        <end position="337"/>
    </location>
</feature>
<comment type="caution">
    <text evidence="7">The sequence shown here is derived from an EMBL/GenBank/DDBJ whole genome shotgun (WGS) entry which is preliminary data.</text>
</comment>
<dbReference type="Proteomes" id="UP001157974">
    <property type="component" value="Unassembled WGS sequence"/>
</dbReference>
<accession>A0AAV8UYD5</accession>
<evidence type="ECO:0000313" key="8">
    <source>
        <dbReference type="Proteomes" id="UP001157974"/>
    </source>
</evidence>
<keyword evidence="3 5" id="KW-1133">Transmembrane helix</keyword>
<evidence type="ECO:0000256" key="4">
    <source>
        <dbReference type="ARBA" id="ARBA00023136"/>
    </source>
</evidence>
<evidence type="ECO:0000313" key="7">
    <source>
        <dbReference type="EMBL" id="KAJ8906643.1"/>
    </source>
</evidence>
<feature type="transmembrane region" description="Helical" evidence="5">
    <location>
        <begin position="83"/>
        <end position="106"/>
    </location>
</feature>
<feature type="transmembrane region" description="Helical" evidence="5">
    <location>
        <begin position="370"/>
        <end position="391"/>
    </location>
</feature>
<dbReference type="PANTHER" id="PTHR22950:SF461">
    <property type="entry name" value="AMINO ACID TRANSPORTER TRANSMEMBRANE DOMAIN-CONTAINING PROTEIN"/>
    <property type="match status" value="1"/>
</dbReference>
<sequence length="462" mass="50237">MASVDSKFGEECAVDMPGVTGEPVDDLNDAVEQTKDIESGDTVDRACENLSVGLAIFLLIVDMVGTGVLSVPNSFATLGWIPGHLTLAFCWIISMLAGVLLWYLRYKKYEVHSYPQMFSAAFGKKGLVYARCNMYPLLFLYTSAFSYTQAQAWSALFAGSPVSLKEWMVIAGFVSLVVLQLRSFKAMALTSMIAIVTIIVPVGISFFVFADMVKDPVAYPVGPRVLFSYYGTSDCVVAAMDILYAFAGAVVFLEIMSTMKCVKNFPYALIVSQTFAYLFYVTAGSVVYGLAGDATWLKSPFTNSLQPGAASIVANACIVIHASIAIIVTGQVLIYAFQRAAEPFVKRMFLGSDNAPYKVAPLTCNKPAALMWWLLWSFIVILFATLTNIIIPSFQIFLALISSLIGSQTTLLWPAIIDIHAFAKVRTGKQHLLTAFSAVLVTLGIVAIVLGLFGDIVVIIQE</sequence>
<keyword evidence="8" id="KW-1185">Reference proteome</keyword>
<dbReference type="EMBL" id="JAMWBK010000003">
    <property type="protein sequence ID" value="KAJ8906643.1"/>
    <property type="molecule type" value="Genomic_DNA"/>
</dbReference>
<feature type="transmembrane region" description="Helical" evidence="5">
    <location>
        <begin position="265"/>
        <end position="291"/>
    </location>
</feature>
<dbReference type="PANTHER" id="PTHR22950">
    <property type="entry name" value="AMINO ACID TRANSPORTER"/>
    <property type="match status" value="1"/>
</dbReference>
<dbReference type="GO" id="GO:0016020">
    <property type="term" value="C:membrane"/>
    <property type="evidence" value="ECO:0007669"/>
    <property type="project" value="UniProtKB-SubCell"/>
</dbReference>
<feature type="transmembrane region" description="Helical" evidence="5">
    <location>
        <begin position="153"/>
        <end position="179"/>
    </location>
</feature>
<feature type="transmembrane region" description="Helical" evidence="5">
    <location>
        <begin position="229"/>
        <end position="253"/>
    </location>
</feature>
<gene>
    <name evidence="7" type="ORF">NDN08_003136</name>
</gene>
<keyword evidence="4 5" id="KW-0472">Membrane</keyword>
<reference evidence="7 8" key="1">
    <citation type="journal article" date="2023" name="Nat. Commun.">
        <title>Origin of minicircular mitochondrial genomes in red algae.</title>
        <authorList>
            <person name="Lee Y."/>
            <person name="Cho C.H."/>
            <person name="Lee Y.M."/>
            <person name="Park S.I."/>
            <person name="Yang J.H."/>
            <person name="West J.A."/>
            <person name="Bhattacharya D."/>
            <person name="Yoon H.S."/>
        </authorList>
    </citation>
    <scope>NUCLEOTIDE SEQUENCE [LARGE SCALE GENOMIC DNA]</scope>
    <source>
        <strain evidence="7 8">CCMP1338</strain>
        <tissue evidence="7">Whole cell</tissue>
    </source>
</reference>
<dbReference type="AlphaFoldDB" id="A0AAV8UYD5"/>
<organism evidence="7 8">
    <name type="scientific">Rhodosorus marinus</name>
    <dbReference type="NCBI Taxonomy" id="101924"/>
    <lineage>
        <taxon>Eukaryota</taxon>
        <taxon>Rhodophyta</taxon>
        <taxon>Stylonematophyceae</taxon>
        <taxon>Stylonematales</taxon>
        <taxon>Stylonemataceae</taxon>
        <taxon>Rhodosorus</taxon>
    </lineage>
</organism>